<dbReference type="OrthoDB" id="9800507at2"/>
<evidence type="ECO:0000256" key="1">
    <source>
        <dbReference type="ARBA" id="ARBA00013260"/>
    </source>
</evidence>
<dbReference type="InterPro" id="IPR018171">
    <property type="entry name" value="Pept_tRNA_hydro_CS"/>
</dbReference>
<comment type="subcellular location">
    <subcellularLocation>
        <location evidence="7">Cytoplasm</location>
    </subcellularLocation>
</comment>
<proteinExistence type="inferred from homology"/>
<feature type="binding site" evidence="7">
    <location>
        <position position="117"/>
    </location>
    <ligand>
        <name>tRNA</name>
        <dbReference type="ChEBI" id="CHEBI:17843"/>
    </ligand>
</feature>
<feature type="binding site" evidence="7">
    <location>
        <position position="69"/>
    </location>
    <ligand>
        <name>tRNA</name>
        <dbReference type="ChEBI" id="CHEBI:17843"/>
    </ligand>
</feature>
<gene>
    <name evidence="7" type="primary">pth</name>
    <name evidence="10" type="ORF">CKA38_03000</name>
</gene>
<dbReference type="GO" id="GO:0004045">
    <property type="term" value="F:peptidyl-tRNA hydrolase activity"/>
    <property type="evidence" value="ECO:0007669"/>
    <property type="project" value="UniProtKB-UniRule"/>
</dbReference>
<dbReference type="Proteomes" id="UP000244896">
    <property type="component" value="Chromosome"/>
</dbReference>
<name>A0A2U8E1E8_9BACT</name>
<sequence>MSILLVAGLGNPGREYANTRHNLGFIILDALARRHALSWKMQAARHAEITRWDNPPGGTPLLLAKPQTYMNESGVALQSLARYYKIPVAQIAVIYDDINIDLGLVKVSLTGSAGGHNGIASILQHLGDGFIRYRIGIGPKRPPKMDLKDFVLGNLDTDQQTIVANTLPHYLKGLDTLLEHGADRAMNTLNRREKNT</sequence>
<dbReference type="InterPro" id="IPR001328">
    <property type="entry name" value="Pept_tRNA_hydro"/>
</dbReference>
<evidence type="ECO:0000256" key="6">
    <source>
        <dbReference type="ARBA" id="ARBA00050038"/>
    </source>
</evidence>
<reference evidence="10 11" key="1">
    <citation type="journal article" date="2018" name="Syst. Appl. Microbiol.">
        <title>Ereboglobus luteus gen. nov. sp. nov. from cockroach guts, and new insights into the oxygen relationship of the genera Opitutus and Didymococcus (Verrucomicrobia: Opitutaceae).</title>
        <authorList>
            <person name="Tegtmeier D."/>
            <person name="Belitz A."/>
            <person name="Radek R."/>
            <person name="Heimerl T."/>
            <person name="Brune A."/>
        </authorList>
    </citation>
    <scope>NUCLEOTIDE SEQUENCE [LARGE SCALE GENOMIC DNA]</scope>
    <source>
        <strain evidence="10 11">Ho45</strain>
    </source>
</reference>
<comment type="similarity">
    <text evidence="5 7 9">Belongs to the PTH family.</text>
</comment>
<evidence type="ECO:0000256" key="3">
    <source>
        <dbReference type="ARBA" id="ARBA00022801"/>
    </source>
</evidence>
<dbReference type="HAMAP" id="MF_00083">
    <property type="entry name" value="Pept_tRNA_hydro_bact"/>
    <property type="match status" value="1"/>
</dbReference>
<keyword evidence="7" id="KW-0963">Cytoplasm</keyword>
<dbReference type="NCBIfam" id="TIGR00447">
    <property type="entry name" value="pth"/>
    <property type="match status" value="1"/>
</dbReference>
<evidence type="ECO:0000313" key="11">
    <source>
        <dbReference type="Proteomes" id="UP000244896"/>
    </source>
</evidence>
<dbReference type="PROSITE" id="PS01195">
    <property type="entry name" value="PEPT_TRNA_HYDROL_1"/>
    <property type="match status" value="1"/>
</dbReference>
<dbReference type="FunFam" id="3.40.50.1470:FF:000001">
    <property type="entry name" value="Peptidyl-tRNA hydrolase"/>
    <property type="match status" value="1"/>
</dbReference>
<evidence type="ECO:0000256" key="5">
    <source>
        <dbReference type="ARBA" id="ARBA00038063"/>
    </source>
</evidence>
<keyword evidence="3 7" id="KW-0378">Hydrolase</keyword>
<evidence type="ECO:0000256" key="4">
    <source>
        <dbReference type="ARBA" id="ARBA00022884"/>
    </source>
</evidence>
<dbReference type="Pfam" id="PF01195">
    <property type="entry name" value="Pept_tRNA_hydro"/>
    <property type="match status" value="1"/>
</dbReference>
<keyword evidence="2 7" id="KW-0820">tRNA-binding</keyword>
<dbReference type="SUPFAM" id="SSF53178">
    <property type="entry name" value="Peptidyl-tRNA hydrolase-like"/>
    <property type="match status" value="1"/>
</dbReference>
<comment type="function">
    <text evidence="7">Hydrolyzes ribosome-free peptidyl-tRNAs (with 1 or more amino acids incorporated), which drop off the ribosome during protein synthesis, or as a result of ribosome stalling.</text>
</comment>
<dbReference type="EMBL" id="CP023004">
    <property type="protein sequence ID" value="AWI08362.1"/>
    <property type="molecule type" value="Genomic_DNA"/>
</dbReference>
<keyword evidence="11" id="KW-1185">Reference proteome</keyword>
<organism evidence="10 11">
    <name type="scientific">Ereboglobus luteus</name>
    <dbReference type="NCBI Taxonomy" id="1796921"/>
    <lineage>
        <taxon>Bacteria</taxon>
        <taxon>Pseudomonadati</taxon>
        <taxon>Verrucomicrobiota</taxon>
        <taxon>Opitutia</taxon>
        <taxon>Opitutales</taxon>
        <taxon>Opitutaceae</taxon>
        <taxon>Ereboglobus</taxon>
    </lineage>
</organism>
<evidence type="ECO:0000256" key="8">
    <source>
        <dbReference type="RuleBase" id="RU000673"/>
    </source>
</evidence>
<dbReference type="GO" id="GO:0000049">
    <property type="term" value="F:tRNA binding"/>
    <property type="evidence" value="ECO:0007669"/>
    <property type="project" value="UniProtKB-UniRule"/>
</dbReference>
<dbReference type="PANTHER" id="PTHR17224">
    <property type="entry name" value="PEPTIDYL-TRNA HYDROLASE"/>
    <property type="match status" value="1"/>
</dbReference>
<evidence type="ECO:0000256" key="2">
    <source>
        <dbReference type="ARBA" id="ARBA00022555"/>
    </source>
</evidence>
<comment type="catalytic activity">
    <reaction evidence="7 8">
        <text>an N-acyl-L-alpha-aminoacyl-tRNA + H2O = an N-acyl-L-amino acid + a tRNA + H(+)</text>
        <dbReference type="Rhea" id="RHEA:54448"/>
        <dbReference type="Rhea" id="RHEA-COMP:10123"/>
        <dbReference type="Rhea" id="RHEA-COMP:13883"/>
        <dbReference type="ChEBI" id="CHEBI:15377"/>
        <dbReference type="ChEBI" id="CHEBI:15378"/>
        <dbReference type="ChEBI" id="CHEBI:59874"/>
        <dbReference type="ChEBI" id="CHEBI:78442"/>
        <dbReference type="ChEBI" id="CHEBI:138191"/>
        <dbReference type="EC" id="3.1.1.29"/>
    </reaction>
</comment>
<feature type="binding site" evidence="7">
    <location>
        <position position="16"/>
    </location>
    <ligand>
        <name>tRNA</name>
        <dbReference type="ChEBI" id="CHEBI:17843"/>
    </ligand>
</feature>
<evidence type="ECO:0000313" key="10">
    <source>
        <dbReference type="EMBL" id="AWI08362.1"/>
    </source>
</evidence>
<feature type="binding site" evidence="7">
    <location>
        <position position="71"/>
    </location>
    <ligand>
        <name>tRNA</name>
        <dbReference type="ChEBI" id="CHEBI:17843"/>
    </ligand>
</feature>
<dbReference type="PANTHER" id="PTHR17224:SF1">
    <property type="entry name" value="PEPTIDYL-TRNA HYDROLASE"/>
    <property type="match status" value="1"/>
</dbReference>
<keyword evidence="4 7" id="KW-0694">RNA-binding</keyword>
<feature type="site" description="Stabilizes the basic form of H active site to accept a proton" evidence="7">
    <location>
        <position position="96"/>
    </location>
</feature>
<dbReference type="CDD" id="cd00462">
    <property type="entry name" value="PTH"/>
    <property type="match status" value="1"/>
</dbReference>
<comment type="function">
    <text evidence="7">Catalyzes the release of premature peptidyl moieties from peptidyl-tRNA molecules trapped in stalled 50S ribosomal subunits, and thus maintains levels of free tRNAs and 50S ribosomes.</text>
</comment>
<feature type="site" description="Discriminates between blocked and unblocked aminoacyl-tRNA" evidence="7">
    <location>
        <position position="11"/>
    </location>
</feature>
<dbReference type="Gene3D" id="3.40.50.1470">
    <property type="entry name" value="Peptidyl-tRNA hydrolase"/>
    <property type="match status" value="1"/>
</dbReference>
<evidence type="ECO:0000256" key="9">
    <source>
        <dbReference type="RuleBase" id="RU004320"/>
    </source>
</evidence>
<dbReference type="InterPro" id="IPR036416">
    <property type="entry name" value="Pept_tRNA_hydro_sf"/>
</dbReference>
<protein>
    <recommendedName>
        <fullName evidence="6 7">Peptidyl-tRNA hydrolase</fullName>
        <shortName evidence="7">Pth</shortName>
        <ecNumber evidence="1 7">3.1.1.29</ecNumber>
    </recommendedName>
</protein>
<evidence type="ECO:0000256" key="7">
    <source>
        <dbReference type="HAMAP-Rule" id="MF_00083"/>
    </source>
</evidence>
<dbReference type="KEGG" id="elut:CKA38_03000"/>
<dbReference type="GO" id="GO:0006515">
    <property type="term" value="P:protein quality control for misfolded or incompletely synthesized proteins"/>
    <property type="evidence" value="ECO:0007669"/>
    <property type="project" value="UniProtKB-UniRule"/>
</dbReference>
<dbReference type="AlphaFoldDB" id="A0A2U8E1E8"/>
<accession>A0A2U8E1E8</accession>
<feature type="active site" description="Proton acceptor" evidence="7">
    <location>
        <position position="21"/>
    </location>
</feature>
<comment type="subunit">
    <text evidence="7">Monomer.</text>
</comment>
<dbReference type="RefSeq" id="WP_108824168.1">
    <property type="nucleotide sequence ID" value="NZ_CP023004.1"/>
</dbReference>
<dbReference type="GO" id="GO:0005737">
    <property type="term" value="C:cytoplasm"/>
    <property type="evidence" value="ECO:0007669"/>
    <property type="project" value="UniProtKB-SubCell"/>
</dbReference>
<dbReference type="GO" id="GO:0072344">
    <property type="term" value="P:rescue of stalled ribosome"/>
    <property type="evidence" value="ECO:0007669"/>
    <property type="project" value="UniProtKB-UniRule"/>
</dbReference>
<dbReference type="EC" id="3.1.1.29" evidence="1 7"/>